<sequence>MVEPKCLGPPLLRCFSSLVACDATPRFMNYGTFSGMVYLLEVLLGLREEPT</sequence>
<organism evidence="1 2">
    <name type="scientific">Vanilla planifolia</name>
    <name type="common">Vanilla</name>
    <dbReference type="NCBI Taxonomy" id="51239"/>
    <lineage>
        <taxon>Eukaryota</taxon>
        <taxon>Viridiplantae</taxon>
        <taxon>Streptophyta</taxon>
        <taxon>Embryophyta</taxon>
        <taxon>Tracheophyta</taxon>
        <taxon>Spermatophyta</taxon>
        <taxon>Magnoliopsida</taxon>
        <taxon>Liliopsida</taxon>
        <taxon>Asparagales</taxon>
        <taxon>Orchidaceae</taxon>
        <taxon>Vanilloideae</taxon>
        <taxon>Vanilleae</taxon>
        <taxon>Vanilla</taxon>
    </lineage>
</organism>
<evidence type="ECO:0000313" key="1">
    <source>
        <dbReference type="EMBL" id="KAG0464899.1"/>
    </source>
</evidence>
<comment type="caution">
    <text evidence="1">The sequence shown here is derived from an EMBL/GenBank/DDBJ whole genome shotgun (WGS) entry which is preliminary data.</text>
</comment>
<reference evidence="1 2" key="1">
    <citation type="journal article" date="2020" name="Nat. Food">
        <title>A phased Vanilla planifolia genome enables genetic improvement of flavour and production.</title>
        <authorList>
            <person name="Hasing T."/>
            <person name="Tang H."/>
            <person name="Brym M."/>
            <person name="Khazi F."/>
            <person name="Huang T."/>
            <person name="Chambers A.H."/>
        </authorList>
    </citation>
    <scope>NUCLEOTIDE SEQUENCE [LARGE SCALE GENOMIC DNA]</scope>
    <source>
        <tissue evidence="1">Leaf</tissue>
    </source>
</reference>
<protein>
    <submittedName>
        <fullName evidence="1">Uncharacterized protein</fullName>
    </submittedName>
</protein>
<dbReference type="Proteomes" id="UP000639772">
    <property type="component" value="Chromosome 10"/>
</dbReference>
<evidence type="ECO:0000313" key="2">
    <source>
        <dbReference type="Proteomes" id="UP000639772"/>
    </source>
</evidence>
<gene>
    <name evidence="1" type="ORF">HPP92_019063</name>
</gene>
<proteinExistence type="predicted"/>
<dbReference type="AlphaFoldDB" id="A0A835Q3D2"/>
<name>A0A835Q3D2_VANPL</name>
<accession>A0A835Q3D2</accession>
<dbReference type="EMBL" id="JADCNM010000010">
    <property type="protein sequence ID" value="KAG0464899.1"/>
    <property type="molecule type" value="Genomic_DNA"/>
</dbReference>